<dbReference type="Pfam" id="PF00005">
    <property type="entry name" value="ABC_tran"/>
    <property type="match status" value="1"/>
</dbReference>
<proteinExistence type="predicted"/>
<dbReference type="PANTHER" id="PTHR24221">
    <property type="entry name" value="ATP-BINDING CASSETTE SUB-FAMILY B"/>
    <property type="match status" value="1"/>
</dbReference>
<dbReference type="GO" id="GO:0005524">
    <property type="term" value="F:ATP binding"/>
    <property type="evidence" value="ECO:0007669"/>
    <property type="project" value="UniProtKB-KW"/>
</dbReference>
<dbReference type="GO" id="GO:0034775">
    <property type="term" value="P:glutathione transmembrane transport"/>
    <property type="evidence" value="ECO:0007669"/>
    <property type="project" value="InterPro"/>
</dbReference>
<dbReference type="GO" id="GO:0045454">
    <property type="term" value="P:cell redox homeostasis"/>
    <property type="evidence" value="ECO:0007669"/>
    <property type="project" value="InterPro"/>
</dbReference>
<keyword evidence="4 10" id="KW-0067">ATP-binding</keyword>
<evidence type="ECO:0000256" key="3">
    <source>
        <dbReference type="ARBA" id="ARBA00022741"/>
    </source>
</evidence>
<dbReference type="EMBL" id="UAPV01000001">
    <property type="protein sequence ID" value="SPT69119.1"/>
    <property type="molecule type" value="Genomic_DNA"/>
</dbReference>
<dbReference type="RefSeq" id="WP_113743305.1">
    <property type="nucleotide sequence ID" value="NZ_UAPV01000001.1"/>
</dbReference>
<dbReference type="NCBIfam" id="TIGR02868">
    <property type="entry name" value="CydC"/>
    <property type="match status" value="1"/>
</dbReference>
<keyword evidence="2 7" id="KW-0812">Transmembrane</keyword>
<dbReference type="PROSITE" id="PS00211">
    <property type="entry name" value="ABC_TRANSPORTER_1"/>
    <property type="match status" value="1"/>
</dbReference>
<evidence type="ECO:0000256" key="6">
    <source>
        <dbReference type="ARBA" id="ARBA00023136"/>
    </source>
</evidence>
<dbReference type="GO" id="GO:0140359">
    <property type="term" value="F:ABC-type transporter activity"/>
    <property type="evidence" value="ECO:0007669"/>
    <property type="project" value="InterPro"/>
</dbReference>
<protein>
    <submittedName>
        <fullName evidence="10">Probable ABC transporter ATP-binding protein HI_0664</fullName>
    </submittedName>
</protein>
<dbReference type="PANTHER" id="PTHR24221:SF653">
    <property type="entry name" value="TRANSPORT ATP-BINDING PROTEIN CYDC"/>
    <property type="match status" value="1"/>
</dbReference>
<accession>A0A2X0V3L8</accession>
<keyword evidence="11" id="KW-1185">Reference proteome</keyword>
<dbReference type="InterPro" id="IPR003593">
    <property type="entry name" value="AAA+_ATPase"/>
</dbReference>
<evidence type="ECO:0000256" key="2">
    <source>
        <dbReference type="ARBA" id="ARBA00022692"/>
    </source>
</evidence>
<feature type="transmembrane region" description="Helical" evidence="7">
    <location>
        <begin position="12"/>
        <end position="32"/>
    </location>
</feature>
<dbReference type="InterPro" id="IPR003439">
    <property type="entry name" value="ABC_transporter-like_ATP-bd"/>
</dbReference>
<dbReference type="Gene3D" id="1.20.1560.10">
    <property type="entry name" value="ABC transporter type 1, transmembrane domain"/>
    <property type="match status" value="1"/>
</dbReference>
<evidence type="ECO:0000256" key="4">
    <source>
        <dbReference type="ARBA" id="ARBA00022840"/>
    </source>
</evidence>
<feature type="transmembrane region" description="Helical" evidence="7">
    <location>
        <begin position="134"/>
        <end position="152"/>
    </location>
</feature>
<dbReference type="InterPro" id="IPR036640">
    <property type="entry name" value="ABC1_TM_sf"/>
</dbReference>
<dbReference type="SUPFAM" id="SSF52540">
    <property type="entry name" value="P-loop containing nucleoside triphosphate hydrolases"/>
    <property type="match status" value="1"/>
</dbReference>
<feature type="transmembrane region" description="Helical" evidence="7">
    <location>
        <begin position="38"/>
        <end position="56"/>
    </location>
</feature>
<feature type="transmembrane region" description="Helical" evidence="7">
    <location>
        <begin position="242"/>
        <end position="265"/>
    </location>
</feature>
<dbReference type="InterPro" id="IPR027417">
    <property type="entry name" value="P-loop_NTPase"/>
</dbReference>
<dbReference type="InterPro" id="IPR011527">
    <property type="entry name" value="ABC1_TM_dom"/>
</dbReference>
<dbReference type="SMART" id="SM00382">
    <property type="entry name" value="AAA"/>
    <property type="match status" value="1"/>
</dbReference>
<evidence type="ECO:0000313" key="11">
    <source>
        <dbReference type="Proteomes" id="UP000250086"/>
    </source>
</evidence>
<dbReference type="GO" id="GO:0016887">
    <property type="term" value="F:ATP hydrolysis activity"/>
    <property type="evidence" value="ECO:0007669"/>
    <property type="project" value="InterPro"/>
</dbReference>
<dbReference type="Gene3D" id="3.40.50.300">
    <property type="entry name" value="P-loop containing nucleotide triphosphate hydrolases"/>
    <property type="match status" value="1"/>
</dbReference>
<dbReference type="PROSITE" id="PS50929">
    <property type="entry name" value="ABC_TM1F"/>
    <property type="match status" value="1"/>
</dbReference>
<dbReference type="Pfam" id="PF00664">
    <property type="entry name" value="ABC_membrane"/>
    <property type="match status" value="1"/>
</dbReference>
<organism evidence="10 11">
    <name type="scientific">Anaerobiospirillum thomasii</name>
    <dbReference type="NCBI Taxonomy" id="179995"/>
    <lineage>
        <taxon>Bacteria</taxon>
        <taxon>Pseudomonadati</taxon>
        <taxon>Pseudomonadota</taxon>
        <taxon>Gammaproteobacteria</taxon>
        <taxon>Aeromonadales</taxon>
        <taxon>Succinivibrionaceae</taxon>
        <taxon>Anaerobiospirillum</taxon>
    </lineage>
</organism>
<evidence type="ECO:0000256" key="5">
    <source>
        <dbReference type="ARBA" id="ARBA00022989"/>
    </source>
</evidence>
<dbReference type="GO" id="GO:0034040">
    <property type="term" value="F:ATPase-coupled lipid transmembrane transporter activity"/>
    <property type="evidence" value="ECO:0007669"/>
    <property type="project" value="TreeGrafter"/>
</dbReference>
<reference evidence="10 11" key="1">
    <citation type="submission" date="2018-06" db="EMBL/GenBank/DDBJ databases">
        <authorList>
            <consortium name="Pathogen Informatics"/>
            <person name="Doyle S."/>
        </authorList>
    </citation>
    <scope>NUCLEOTIDE SEQUENCE [LARGE SCALE GENOMIC DNA]</scope>
    <source>
        <strain evidence="10 11">NCTC13093</strain>
    </source>
</reference>
<gene>
    <name evidence="10" type="ORF">NCTC13093_00482</name>
</gene>
<keyword evidence="5 7" id="KW-1133">Transmembrane helix</keyword>
<feature type="domain" description="ABC transporter" evidence="8">
    <location>
        <begin position="334"/>
        <end position="539"/>
    </location>
</feature>
<evidence type="ECO:0000259" key="8">
    <source>
        <dbReference type="PROSITE" id="PS50893"/>
    </source>
</evidence>
<feature type="domain" description="ABC transmembrane type-1" evidence="9">
    <location>
        <begin position="16"/>
        <end position="302"/>
    </location>
</feature>
<dbReference type="PROSITE" id="PS50893">
    <property type="entry name" value="ABC_TRANSPORTER_2"/>
    <property type="match status" value="1"/>
</dbReference>
<feature type="transmembrane region" description="Helical" evidence="7">
    <location>
        <begin position="158"/>
        <end position="180"/>
    </location>
</feature>
<dbReference type="AlphaFoldDB" id="A0A2X0V3L8"/>
<dbReference type="InterPro" id="IPR017871">
    <property type="entry name" value="ABC_transporter-like_CS"/>
</dbReference>
<evidence type="ECO:0000256" key="1">
    <source>
        <dbReference type="ARBA" id="ARBA00004651"/>
    </source>
</evidence>
<feature type="transmembrane region" description="Helical" evidence="7">
    <location>
        <begin position="277"/>
        <end position="301"/>
    </location>
</feature>
<dbReference type="InterPro" id="IPR014223">
    <property type="entry name" value="ABC_CydC/D"/>
</dbReference>
<dbReference type="InterPro" id="IPR039421">
    <property type="entry name" value="Type_1_exporter"/>
</dbReference>
<keyword evidence="3" id="KW-0547">Nucleotide-binding</keyword>
<comment type="subcellular location">
    <subcellularLocation>
        <location evidence="1">Cell membrane</location>
        <topology evidence="1">Multi-pass membrane protein</topology>
    </subcellularLocation>
</comment>
<name>A0A2X0V3L8_9GAMM</name>
<sequence>MLEFIGLMKGQYKAALLGIFVSVLASLSSMALMATAGWFLTAMALAGFAGYALDIFTPSAMIRMFALLRTALRYFDRLFSHDATFKIIEVFKVRMFEKAVSLPHMQSLAFKNSDIERRMRADIDKLELAYLKEFMPFACAFIVSLCVGFFMCQYSVEMALVTLSCMAVSGVVIPVFLSYLTSSDSLKINELSRDLTSLGSDFILGLFDLMALGVEEKFEKQIHLKSVELALVRKRLVLIEGINTAVLAVTINFACLCSVLVGIPLFTEKKIDSSNFIMLAILSIAAFEVIIPLAAACINYVNVRRSATLVFEVLKGRSDDLNDNGQKIDGIAKLSFDNVGFSYDGSRQVLQNVCLEFEKDKNYVIRGRSGHGKTTLIMLMLSLIKPSSGSIRVDGRDLSEIDIRSYRERFSVALQDNALFSSSLFDIFKMVKTDVTEQEIMEVLKKVELDDFVKTLPNGFNEWLGNTGMAVSGGQAKRLSLARALLIDSDFLILDEVAEGLDVKQEKRIIDNILTSRKGVIIITHKQAGLDLCDKIIEL</sequence>
<evidence type="ECO:0000256" key="7">
    <source>
        <dbReference type="SAM" id="Phobius"/>
    </source>
</evidence>
<dbReference type="GO" id="GO:0005886">
    <property type="term" value="C:plasma membrane"/>
    <property type="evidence" value="ECO:0007669"/>
    <property type="project" value="UniProtKB-SubCell"/>
</dbReference>
<dbReference type="Proteomes" id="UP000250086">
    <property type="component" value="Unassembled WGS sequence"/>
</dbReference>
<keyword evidence="6 7" id="KW-0472">Membrane</keyword>
<evidence type="ECO:0000313" key="10">
    <source>
        <dbReference type="EMBL" id="SPT69119.1"/>
    </source>
</evidence>
<evidence type="ECO:0000259" key="9">
    <source>
        <dbReference type="PROSITE" id="PS50929"/>
    </source>
</evidence>
<dbReference type="SUPFAM" id="SSF90123">
    <property type="entry name" value="ABC transporter transmembrane region"/>
    <property type="match status" value="1"/>
</dbReference>